<evidence type="ECO:0000313" key="1">
    <source>
        <dbReference type="EMBL" id="OLP98769.1"/>
    </source>
</evidence>
<comment type="caution">
    <text evidence="1">The sequence shown here is derived from an EMBL/GenBank/DDBJ whole genome shotgun (WGS) entry which is preliminary data.</text>
</comment>
<dbReference type="InterPro" id="IPR009091">
    <property type="entry name" value="RCC1/BLIP-II"/>
</dbReference>
<gene>
    <name evidence="1" type="ORF">AK812_SmicGene18789</name>
</gene>
<dbReference type="EMBL" id="LSRX01000387">
    <property type="protein sequence ID" value="OLP98769.1"/>
    <property type="molecule type" value="Genomic_DNA"/>
</dbReference>
<reference evidence="1 2" key="1">
    <citation type="submission" date="2016-02" db="EMBL/GenBank/DDBJ databases">
        <title>Genome analysis of coral dinoflagellate symbionts highlights evolutionary adaptations to a symbiotic lifestyle.</title>
        <authorList>
            <person name="Aranda M."/>
            <person name="Li Y."/>
            <person name="Liew Y.J."/>
            <person name="Baumgarten S."/>
            <person name="Simakov O."/>
            <person name="Wilson M."/>
            <person name="Piel J."/>
            <person name="Ashoor H."/>
            <person name="Bougouffa S."/>
            <person name="Bajic V.B."/>
            <person name="Ryu T."/>
            <person name="Ravasi T."/>
            <person name="Bayer T."/>
            <person name="Micklem G."/>
            <person name="Kim H."/>
            <person name="Bhak J."/>
            <person name="Lajeunesse T.C."/>
            <person name="Voolstra C.R."/>
        </authorList>
    </citation>
    <scope>NUCLEOTIDE SEQUENCE [LARGE SCALE GENOMIC DNA]</scope>
    <source>
        <strain evidence="1 2">CCMP2467</strain>
    </source>
</reference>
<name>A0A1Q9DUC6_SYMMI</name>
<keyword evidence="2" id="KW-1185">Reference proteome</keyword>
<dbReference type="PANTHER" id="PTHR45982">
    <property type="entry name" value="REGULATOR OF CHROMOSOME CONDENSATION"/>
    <property type="match status" value="1"/>
</dbReference>
<evidence type="ECO:0008006" key="3">
    <source>
        <dbReference type="Google" id="ProtNLM"/>
    </source>
</evidence>
<dbReference type="Gene3D" id="2.130.10.30">
    <property type="entry name" value="Regulator of chromosome condensation 1/beta-lactamase-inhibitor protein II"/>
    <property type="match status" value="2"/>
</dbReference>
<dbReference type="InterPro" id="IPR051553">
    <property type="entry name" value="Ran_GTPase-activating"/>
</dbReference>
<proteinExistence type="predicted"/>
<dbReference type="PANTHER" id="PTHR45982:SF1">
    <property type="entry name" value="REGULATOR OF CHROMOSOME CONDENSATION"/>
    <property type="match status" value="1"/>
</dbReference>
<evidence type="ECO:0000313" key="2">
    <source>
        <dbReference type="Proteomes" id="UP000186817"/>
    </source>
</evidence>
<dbReference type="AlphaFoldDB" id="A0A1Q9DUC6"/>
<dbReference type="Proteomes" id="UP000186817">
    <property type="component" value="Unassembled WGS sequence"/>
</dbReference>
<organism evidence="1 2">
    <name type="scientific">Symbiodinium microadriaticum</name>
    <name type="common">Dinoflagellate</name>
    <name type="synonym">Zooxanthella microadriatica</name>
    <dbReference type="NCBI Taxonomy" id="2951"/>
    <lineage>
        <taxon>Eukaryota</taxon>
        <taxon>Sar</taxon>
        <taxon>Alveolata</taxon>
        <taxon>Dinophyceae</taxon>
        <taxon>Suessiales</taxon>
        <taxon>Symbiodiniaceae</taxon>
        <taxon>Symbiodinium</taxon>
    </lineage>
</organism>
<accession>A0A1Q9DUC6</accession>
<dbReference type="SUPFAM" id="SSF50985">
    <property type="entry name" value="RCC1/BLIP-II"/>
    <property type="match status" value="1"/>
</dbReference>
<sequence>MGQISSISMPTPDILGLDACTSIGSLNKQDEMALDLQKATVQAALDETVGALKRCALISKVQTGDSLTLLCSNTVQVQASGSDFAAILDDGAVVTWPAGSPGDSTDVPTQLKIVQQISVCGDGAFAAILDDGSVVTWGGDENIYRQPKNMKNVQQIQASHLAFSAILDNGSVVTWGARNYGGDCRAAQGRLENVQHIQASHRAFAAILDDGSVVTWGSAAFGADSSAVRTQLKNVQQIQASRAAFAAILDDGSVVTWGHAEFGADSSAVQTQLKNVQQIQASEHAFAAILDDGSVVTWGNDFFGADSSAVQSQLKNVQQIQASHRAFAAILGDGFVVTWGDADFGADSSTVQTQLKTSRFKLLTRLLLPYSKTDLNTLPSGSNSPDAIDTIAALLEENASKSVPLPLFNAWAALADQAVRVGIDYRTLGLGWSHPNTRRQYRLGQHASISCPESRARAEQSRSFLHDVLMEALNKEAAYGAASMQSRLEEALAVAFVHEIGAPLDLKAEICQLATL</sequence>
<protein>
    <recommendedName>
        <fullName evidence="3">E3 ubiquitin-protein ligase HERC2</fullName>
    </recommendedName>
</protein>
<dbReference type="OrthoDB" id="408734at2759"/>